<dbReference type="SUPFAM" id="SSF46946">
    <property type="entry name" value="S13-like H2TH domain"/>
    <property type="match status" value="1"/>
</dbReference>
<feature type="domain" description="FPG-type" evidence="15">
    <location>
        <begin position="224"/>
        <end position="262"/>
    </location>
</feature>
<evidence type="ECO:0000256" key="4">
    <source>
        <dbReference type="ARBA" id="ARBA00022763"/>
    </source>
</evidence>
<dbReference type="InterPro" id="IPR012319">
    <property type="entry name" value="FPG_cat"/>
</dbReference>
<evidence type="ECO:0000256" key="14">
    <source>
        <dbReference type="SAM" id="MobiDB-lite"/>
    </source>
</evidence>
<dbReference type="RefSeq" id="WP_241040120.1">
    <property type="nucleotide sequence ID" value="NZ_BAAAJF010000045.1"/>
</dbReference>
<keyword evidence="9" id="KW-0234">DNA repair</keyword>
<reference evidence="17 18" key="1">
    <citation type="submission" date="2022-03" db="EMBL/GenBank/DDBJ databases">
        <title>Pseudonocardia alaer sp. nov., a novel actinomycete isolated from reed forest soil.</title>
        <authorList>
            <person name="Wang L."/>
        </authorList>
    </citation>
    <scope>NUCLEOTIDE SEQUENCE [LARGE SCALE GENOMIC DNA]</scope>
    <source>
        <strain evidence="17 18">Y-16303</strain>
    </source>
</reference>
<accession>A0ABS9TM65</accession>
<dbReference type="CDD" id="cd08971">
    <property type="entry name" value="AcNei2_N"/>
    <property type="match status" value="1"/>
</dbReference>
<dbReference type="Gene3D" id="3.20.190.10">
    <property type="entry name" value="MutM-like, N-terminal"/>
    <property type="match status" value="1"/>
</dbReference>
<keyword evidence="8" id="KW-0238">DNA-binding</keyword>
<feature type="compositionally biased region" description="Basic and acidic residues" evidence="14">
    <location>
        <begin position="272"/>
        <end position="289"/>
    </location>
</feature>
<dbReference type="PANTHER" id="PTHR42697:SF1">
    <property type="entry name" value="ENDONUCLEASE 8"/>
    <property type="match status" value="1"/>
</dbReference>
<evidence type="ECO:0000259" key="16">
    <source>
        <dbReference type="PROSITE" id="PS51068"/>
    </source>
</evidence>
<feature type="domain" description="Formamidopyrimidine-DNA glycosylase catalytic" evidence="16">
    <location>
        <begin position="2"/>
        <end position="102"/>
    </location>
</feature>
<evidence type="ECO:0000256" key="5">
    <source>
        <dbReference type="ARBA" id="ARBA00022771"/>
    </source>
</evidence>
<evidence type="ECO:0000256" key="9">
    <source>
        <dbReference type="ARBA" id="ARBA00023204"/>
    </source>
</evidence>
<evidence type="ECO:0000256" key="13">
    <source>
        <dbReference type="PROSITE-ProRule" id="PRU00391"/>
    </source>
</evidence>
<dbReference type="EC" id="4.2.99.18" evidence="2"/>
<dbReference type="InterPro" id="IPR010979">
    <property type="entry name" value="Ribosomal_uS13-like_H2TH"/>
</dbReference>
<keyword evidence="18" id="KW-1185">Reference proteome</keyword>
<feature type="region of interest" description="Disordered" evidence="14">
    <location>
        <begin position="263"/>
        <end position="289"/>
    </location>
</feature>
<evidence type="ECO:0000256" key="2">
    <source>
        <dbReference type="ARBA" id="ARBA00012720"/>
    </source>
</evidence>
<keyword evidence="3" id="KW-0479">Metal-binding</keyword>
<evidence type="ECO:0000256" key="8">
    <source>
        <dbReference type="ARBA" id="ARBA00023125"/>
    </source>
</evidence>
<evidence type="ECO:0000256" key="11">
    <source>
        <dbReference type="ARBA" id="ARBA00023268"/>
    </source>
</evidence>
<keyword evidence="11" id="KW-0511">Multifunctional enzyme</keyword>
<dbReference type="SMART" id="SM00898">
    <property type="entry name" value="Fapy_DNA_glyco"/>
    <property type="match status" value="1"/>
</dbReference>
<evidence type="ECO:0000256" key="3">
    <source>
        <dbReference type="ARBA" id="ARBA00022723"/>
    </source>
</evidence>
<keyword evidence="6" id="KW-0378">Hydrolase</keyword>
<proteinExistence type="inferred from homology"/>
<dbReference type="SUPFAM" id="SSF81624">
    <property type="entry name" value="N-terminal domain of MutM-like DNA repair proteins"/>
    <property type="match status" value="1"/>
</dbReference>
<dbReference type="InterPro" id="IPR000214">
    <property type="entry name" value="Znf_DNA_glyclase/AP_lyase"/>
</dbReference>
<dbReference type="SUPFAM" id="SSF57716">
    <property type="entry name" value="Glucocorticoid receptor-like (DNA-binding domain)"/>
    <property type="match status" value="1"/>
</dbReference>
<dbReference type="PANTHER" id="PTHR42697">
    <property type="entry name" value="ENDONUCLEASE 8"/>
    <property type="match status" value="1"/>
</dbReference>
<keyword evidence="5 13" id="KW-0863">Zinc-finger</keyword>
<dbReference type="PROSITE" id="PS51068">
    <property type="entry name" value="FPG_CAT"/>
    <property type="match status" value="1"/>
</dbReference>
<protein>
    <recommendedName>
        <fullName evidence="2">DNA-(apurinic or apyrimidinic site) lyase</fullName>
        <ecNumber evidence="2">4.2.99.18</ecNumber>
    </recommendedName>
</protein>
<name>A0ABS9TM65_9PSEU</name>
<gene>
    <name evidence="17" type="ORF">MMF94_27610</name>
</gene>
<evidence type="ECO:0000313" key="18">
    <source>
        <dbReference type="Proteomes" id="UP001299970"/>
    </source>
</evidence>
<sequence length="289" mass="32605">MPEGDTVYLTGKRLHVALSGRSLVRGELRHPRLVEHDLAGRTVLDVASVGKHLFTRFDDGRSLHSHLRLDGSWHLYRPGMSWQRPAHQARAVLETAERTAVGFSLHDMELLPTGEEARLVGHLGPDLLDPAWDETHAAEALRRFTTRRSSELGLVLLEQRVMAGLGNLYKTEVCFLLGLSPWTLARDVPDPPAAIALARELLLRNADRPQQSTTGELARGRQTWVFERGGQRCRCCSTRIRTAEQGDGVYARIAYWCPRCQPGPSPRPVSPRNERRRPSPVGDERRQRW</sequence>
<dbReference type="SMART" id="SM01232">
    <property type="entry name" value="H2TH"/>
    <property type="match status" value="1"/>
</dbReference>
<evidence type="ECO:0000256" key="1">
    <source>
        <dbReference type="ARBA" id="ARBA00009409"/>
    </source>
</evidence>
<dbReference type="Pfam" id="PF01149">
    <property type="entry name" value="Fapy_DNA_glyco"/>
    <property type="match status" value="1"/>
</dbReference>
<evidence type="ECO:0000313" key="17">
    <source>
        <dbReference type="EMBL" id="MCH6169483.1"/>
    </source>
</evidence>
<dbReference type="EMBL" id="JAKXMK010000025">
    <property type="protein sequence ID" value="MCH6169483.1"/>
    <property type="molecule type" value="Genomic_DNA"/>
</dbReference>
<dbReference type="InterPro" id="IPR015886">
    <property type="entry name" value="H2TH_FPG"/>
</dbReference>
<evidence type="ECO:0000256" key="7">
    <source>
        <dbReference type="ARBA" id="ARBA00022833"/>
    </source>
</evidence>
<dbReference type="Gene3D" id="1.10.8.50">
    <property type="match status" value="1"/>
</dbReference>
<dbReference type="InterPro" id="IPR044090">
    <property type="entry name" value="Nei2_N"/>
</dbReference>
<dbReference type="PROSITE" id="PS51066">
    <property type="entry name" value="ZF_FPG_2"/>
    <property type="match status" value="1"/>
</dbReference>
<keyword evidence="7" id="KW-0862">Zinc</keyword>
<keyword evidence="4" id="KW-0227">DNA damage</keyword>
<comment type="similarity">
    <text evidence="1">Belongs to the FPG family.</text>
</comment>
<evidence type="ECO:0000256" key="10">
    <source>
        <dbReference type="ARBA" id="ARBA00023239"/>
    </source>
</evidence>
<dbReference type="Proteomes" id="UP001299970">
    <property type="component" value="Unassembled WGS sequence"/>
</dbReference>
<comment type="caution">
    <text evidence="17">The sequence shown here is derived from an EMBL/GenBank/DDBJ whole genome shotgun (WGS) entry which is preliminary data.</text>
</comment>
<evidence type="ECO:0000256" key="6">
    <source>
        <dbReference type="ARBA" id="ARBA00022801"/>
    </source>
</evidence>
<evidence type="ECO:0000256" key="12">
    <source>
        <dbReference type="ARBA" id="ARBA00023295"/>
    </source>
</evidence>
<dbReference type="Pfam" id="PF06831">
    <property type="entry name" value="H2TH"/>
    <property type="match status" value="1"/>
</dbReference>
<evidence type="ECO:0000259" key="15">
    <source>
        <dbReference type="PROSITE" id="PS51066"/>
    </source>
</evidence>
<keyword evidence="12" id="KW-0326">Glycosidase</keyword>
<organism evidence="17 18">
    <name type="scientific">Pseudonocardia alaniniphila</name>
    <dbReference type="NCBI Taxonomy" id="75291"/>
    <lineage>
        <taxon>Bacteria</taxon>
        <taxon>Bacillati</taxon>
        <taxon>Actinomycetota</taxon>
        <taxon>Actinomycetes</taxon>
        <taxon>Pseudonocardiales</taxon>
        <taxon>Pseudonocardiaceae</taxon>
        <taxon>Pseudonocardia</taxon>
    </lineage>
</organism>
<dbReference type="InterPro" id="IPR035937">
    <property type="entry name" value="FPG_N"/>
</dbReference>
<keyword evidence="10" id="KW-0456">Lyase</keyword>